<comment type="caution">
    <text evidence="2">The sequence shown here is derived from an EMBL/GenBank/DDBJ whole genome shotgun (WGS) entry which is preliminary data.</text>
</comment>
<dbReference type="EMBL" id="JAOPGA020001514">
    <property type="protein sequence ID" value="KAL0489078.1"/>
    <property type="molecule type" value="Genomic_DNA"/>
</dbReference>
<feature type="compositionally biased region" description="Basic residues" evidence="1">
    <location>
        <begin position="1"/>
        <end position="13"/>
    </location>
</feature>
<protein>
    <submittedName>
        <fullName evidence="2">Uncharacterized protein</fullName>
    </submittedName>
</protein>
<evidence type="ECO:0000313" key="2">
    <source>
        <dbReference type="EMBL" id="KAL0489078.1"/>
    </source>
</evidence>
<sequence length="200" mass="23445">MYFKKKGNTHAHRERQNLEHQADLLRRKSSGSYHKAPRDGKARDLLASGTVLGKRKKDSDVVDTRTMYEKYRRLYEHNVERQEKKIFENEEDASDPFFLDPEREEHAKILEDNQRKVEETLRKNRQLRHNKSGFTPYAEKAFKGSGIALRKKTNMDLSEYGKESATPTAQEMKHIDPATWKSNINFIPIPATKNKMLKLK</sequence>
<dbReference type="AlphaFoldDB" id="A0AAW2ZGU5"/>
<reference evidence="2 3" key="1">
    <citation type="submission" date="2024-03" db="EMBL/GenBank/DDBJ databases">
        <title>The Acrasis kona genome and developmental transcriptomes reveal deep origins of eukaryotic multicellular pathways.</title>
        <authorList>
            <person name="Sheikh S."/>
            <person name="Fu C.-J."/>
            <person name="Brown M.W."/>
            <person name="Baldauf S.L."/>
        </authorList>
    </citation>
    <scope>NUCLEOTIDE SEQUENCE [LARGE SCALE GENOMIC DNA]</scope>
    <source>
        <strain evidence="2 3">ATCC MYA-3509</strain>
    </source>
</reference>
<evidence type="ECO:0000256" key="1">
    <source>
        <dbReference type="SAM" id="MobiDB-lite"/>
    </source>
</evidence>
<feature type="region of interest" description="Disordered" evidence="1">
    <location>
        <begin position="1"/>
        <end position="47"/>
    </location>
</feature>
<keyword evidence="3" id="KW-1185">Reference proteome</keyword>
<name>A0AAW2ZGU5_9EUKA</name>
<evidence type="ECO:0000313" key="3">
    <source>
        <dbReference type="Proteomes" id="UP001431209"/>
    </source>
</evidence>
<feature type="compositionally biased region" description="Basic and acidic residues" evidence="1">
    <location>
        <begin position="14"/>
        <end position="26"/>
    </location>
</feature>
<organism evidence="2 3">
    <name type="scientific">Acrasis kona</name>
    <dbReference type="NCBI Taxonomy" id="1008807"/>
    <lineage>
        <taxon>Eukaryota</taxon>
        <taxon>Discoba</taxon>
        <taxon>Heterolobosea</taxon>
        <taxon>Tetramitia</taxon>
        <taxon>Eutetramitia</taxon>
        <taxon>Acrasidae</taxon>
        <taxon>Acrasis</taxon>
    </lineage>
</organism>
<dbReference type="Proteomes" id="UP001431209">
    <property type="component" value="Unassembled WGS sequence"/>
</dbReference>
<accession>A0AAW2ZGU5</accession>
<proteinExistence type="predicted"/>
<gene>
    <name evidence="2" type="ORF">AKO1_009005</name>
</gene>